<gene>
    <name evidence="2" type="ORF">HA72_0616</name>
    <name evidence="3" type="ORF">MsedA_0629</name>
    <name evidence="4" type="ORF">MsedB_0629</name>
    <name evidence="5" type="ORF">MsedC_0628</name>
    <name evidence="6" type="ORF">MsedD_0629</name>
    <name evidence="7" type="ORF">MsedE_0629</name>
</gene>
<evidence type="ECO:0000313" key="13">
    <source>
        <dbReference type="Proteomes" id="UP000068832"/>
    </source>
</evidence>
<protein>
    <submittedName>
        <fullName evidence="2">Uncharacterized protein</fullName>
    </submittedName>
</protein>
<dbReference type="EMBL" id="CP012172">
    <property type="protein sequence ID" value="AKV73731.1"/>
    <property type="molecule type" value="Genomic_DNA"/>
</dbReference>
<feature type="compositionally biased region" description="Basic and acidic residues" evidence="1">
    <location>
        <begin position="204"/>
        <end position="229"/>
    </location>
</feature>
<dbReference type="EMBL" id="CP012173">
    <property type="protein sequence ID" value="AKV75971.1"/>
    <property type="molecule type" value="Genomic_DNA"/>
</dbReference>
<evidence type="ECO:0000313" key="10">
    <source>
        <dbReference type="Proteomes" id="UP000061362"/>
    </source>
</evidence>
<accession>A0A088E462</accession>
<name>A0A088E462_9CREN</name>
<organism evidence="2 8">
    <name type="scientific">Metallosphaera sedula</name>
    <dbReference type="NCBI Taxonomy" id="43687"/>
    <lineage>
        <taxon>Archaea</taxon>
        <taxon>Thermoproteota</taxon>
        <taxon>Thermoprotei</taxon>
        <taxon>Sulfolobales</taxon>
        <taxon>Sulfolobaceae</taxon>
        <taxon>Metallosphaera</taxon>
    </lineage>
</organism>
<evidence type="ECO:0000313" key="9">
    <source>
        <dbReference type="Proteomes" id="UP000056255"/>
    </source>
</evidence>
<dbReference type="EMBL" id="CP008822">
    <property type="protein sequence ID" value="AIM26778.1"/>
    <property type="molecule type" value="Genomic_DNA"/>
</dbReference>
<evidence type="ECO:0000313" key="12">
    <source>
        <dbReference type="Proteomes" id="UP000062475"/>
    </source>
</evidence>
<dbReference type="Proteomes" id="UP000062475">
    <property type="component" value="Chromosome"/>
</dbReference>
<dbReference type="PATRIC" id="fig|43687.5.peg.631"/>
<evidence type="ECO:0000313" key="11">
    <source>
        <dbReference type="Proteomes" id="UP000062398"/>
    </source>
</evidence>
<evidence type="ECO:0000313" key="7">
    <source>
        <dbReference type="EMBL" id="AKV82714.1"/>
    </source>
</evidence>
<dbReference type="Proteomes" id="UP000068832">
    <property type="component" value="Chromosome"/>
</dbReference>
<dbReference type="Proteomes" id="UP000056255">
    <property type="component" value="Chromosome"/>
</dbReference>
<evidence type="ECO:0000313" key="3">
    <source>
        <dbReference type="EMBL" id="AKV73731.1"/>
    </source>
</evidence>
<evidence type="ECO:0000313" key="4">
    <source>
        <dbReference type="EMBL" id="AKV75971.1"/>
    </source>
</evidence>
<evidence type="ECO:0000256" key="1">
    <source>
        <dbReference type="SAM" id="MobiDB-lite"/>
    </source>
</evidence>
<dbReference type="EMBL" id="CP012176">
    <property type="protein sequence ID" value="AKV82714.1"/>
    <property type="molecule type" value="Genomic_DNA"/>
</dbReference>
<reference evidence="10 11" key="2">
    <citation type="journal article" date="2015" name="Genome Announc.">
        <title>Complete Genome Sequences of Evolved Arsenate-Resistant Metallosphaera sedula Strains.</title>
        <authorList>
            <person name="Ai C."/>
            <person name="McCarthy S."/>
            <person name="Schackwitz W."/>
            <person name="Martin J."/>
            <person name="Lipzen A."/>
            <person name="Blum P."/>
        </authorList>
    </citation>
    <scope>NUCLEOTIDE SEQUENCE [LARGE SCALE GENOMIC DNA]</scope>
    <source>
        <strain evidence="5 11">ARS120-1</strain>
        <strain evidence="6 10">ARS120-2</strain>
        <strain evidence="3 13">ARS50-1</strain>
        <strain evidence="4 12">ARS50-2</strain>
    </source>
</reference>
<proteinExistence type="predicted"/>
<sequence>MFSRYRILIGGIKDRLTEALLKYEKASIILRVALSIVEERGRGQVGDFDYKTLTSKLLELGYDFEPKMILRALERDFGIIETSYKSSNQHWWRFIDLESVRDALDQGEEDPEIVLIRTQATSLGLEDIERKLQLLLQRGIRSDVDRAMFKRLAFEDLPLLLDVYKRSVQYEETKDISTRIKKILTLASRIARISNAKVNNSGFPEKEGERKDNHVDSVRLLHGKDPVGD</sequence>
<dbReference type="Proteomes" id="UP000061362">
    <property type="component" value="Chromosome"/>
</dbReference>
<feature type="region of interest" description="Disordered" evidence="1">
    <location>
        <begin position="201"/>
        <end position="229"/>
    </location>
</feature>
<dbReference type="EMBL" id="CP012175">
    <property type="protein sequence ID" value="AKV80467.1"/>
    <property type="molecule type" value="Genomic_DNA"/>
</dbReference>
<evidence type="ECO:0000313" key="5">
    <source>
        <dbReference type="EMBL" id="AKV78222.1"/>
    </source>
</evidence>
<dbReference type="Proteomes" id="UP000062398">
    <property type="component" value="Chromosome"/>
</dbReference>
<dbReference type="AlphaFoldDB" id="A0A088E462"/>
<dbReference type="Proteomes" id="UP000029084">
    <property type="component" value="Chromosome"/>
</dbReference>
<evidence type="ECO:0000313" key="6">
    <source>
        <dbReference type="EMBL" id="AKV80467.1"/>
    </source>
</evidence>
<dbReference type="EMBL" id="CP012174">
    <property type="protein sequence ID" value="AKV78222.1"/>
    <property type="molecule type" value="Genomic_DNA"/>
</dbReference>
<evidence type="ECO:0000313" key="2">
    <source>
        <dbReference type="EMBL" id="AIM26778.1"/>
    </source>
</evidence>
<dbReference type="OMA" id="SSNQHWW"/>
<reference evidence="2 8" key="1">
    <citation type="journal article" date="2014" name="J. Bacteriol.">
        <title>Role of an Archaeal PitA Transporter in the Copper and Arsenic Resistance of Metallosphaera sedula, an Extreme Thermoacidophile.</title>
        <authorList>
            <person name="McCarthy S."/>
            <person name="Ai C."/>
            <person name="Wheaton G."/>
            <person name="Tevatia R."/>
            <person name="Eckrich V."/>
            <person name="Kelly R."/>
            <person name="Blum P."/>
        </authorList>
    </citation>
    <scope>NUCLEOTIDE SEQUENCE [LARGE SCALE GENOMIC DNA]</scope>
    <source>
        <strain evidence="2 8">CuR1</strain>
    </source>
</reference>
<reference evidence="7 9" key="3">
    <citation type="submission" date="2015-07" db="EMBL/GenBank/DDBJ databases">
        <title>Physiological, transcriptional responses and genome re-sequencing of acid resistant extremely thermoacidophilic Metallosphaera sedula SARC-M1.</title>
        <authorList>
            <person name="Ai C."/>
            <person name="McCarthy S."/>
            <person name="Eckrich V."/>
            <person name="Rudrappa D."/>
            <person name="Qiu G."/>
            <person name="Blum P."/>
        </authorList>
    </citation>
    <scope>NUCLEOTIDE SEQUENCE [LARGE SCALE GENOMIC DNA]</scope>
    <source>
        <strain evidence="7 9">SARC-M1</strain>
    </source>
</reference>
<evidence type="ECO:0000313" key="8">
    <source>
        <dbReference type="Proteomes" id="UP000029084"/>
    </source>
</evidence>